<sequence>MEVFGEGRFEGFNIDPAAPASQEPGFLDLLGEAKRRSPVPVEDPTFEHPPKGGFSALLRPPPPTSAEVEGSPEPASSAPSLPSPAPSPPSPPGGRDVKGALKPWHQQDSERRSTRGSLLDRVRIRSQPDSSAFSAGLTRSGAFDNGVFKPTEPSDLPLSTFEPSHDLNFGGKSFGNGKTFGGGGSLDNAAGGPSASFGGQEGDDPSPTQLTSGDFQKRRSRGGLASMVRRERGQKQEHQPQPTHSRSQGSLLHRAMAPGQHQSRRRSLSQEMAQETPELSAGPTSPFRPQEPPREVGGGNKRLKGSLLERAAAAEQGWEQPGAGEERVKKRKGGFCPPREMVAMEALRDPLPMEEETRNHSPFLPMRSAEHHSGSEHRSGSILRRAVQASRERLHHPQQSPAPSDGGPTSPPKIQLASLPPPQLQLRGPQSSHRQAPLVELLEKRVRDNSEYVCRQSVPSSSSPKAKSATTKKKRGGTTGYWLFFKEMREEVKAEMEAELGDGEKLQPKLVKSELGKRWKELDDAEKTTWNDKAKPPAKVKVKGKGKDKPPGSSLDRHTPRRGRGRLPKGKGKGKAATPGTVLALAASGAEDSSGGLEMDEAAAAAAAAAESPQSRQIAVVPKPCETYEDLMNLLEEKLSPESRLLLEGPFGDFVREDFEFRVTLRNVQEDTVWPSEEKVCRPSREAYAECKAIERLLVRGGAANEMDGKSIDRLAEVLLDMNRALTGARDARESREKTLNKSANILRDVFAQLGGGGGKGEKLEEEEEEGEEGEGSLSKETKVALLSGEIPEAEARGLVGMHIDGLPSINDEPDVLVAWARGMGYKGDAEELLKMITNRPHDLKPFIKSLGLS</sequence>
<dbReference type="AlphaFoldDB" id="A0AAX4PLM9"/>
<feature type="compositionally biased region" description="Basic and acidic residues" evidence="2">
    <location>
        <begin position="523"/>
        <end position="535"/>
    </location>
</feature>
<feature type="compositionally biased region" description="Basic residues" evidence="2">
    <location>
        <begin position="559"/>
        <end position="574"/>
    </location>
</feature>
<dbReference type="InterPro" id="IPR009071">
    <property type="entry name" value="HMG_box_dom"/>
</dbReference>
<organism evidence="4 5">
    <name type="scientific">Chloropicon roscoffensis</name>
    <dbReference type="NCBI Taxonomy" id="1461544"/>
    <lineage>
        <taxon>Eukaryota</taxon>
        <taxon>Viridiplantae</taxon>
        <taxon>Chlorophyta</taxon>
        <taxon>Chloropicophyceae</taxon>
        <taxon>Chloropicales</taxon>
        <taxon>Chloropicaceae</taxon>
        <taxon>Chloropicon</taxon>
    </lineage>
</organism>
<evidence type="ECO:0000259" key="3">
    <source>
        <dbReference type="PROSITE" id="PS50118"/>
    </source>
</evidence>
<feature type="region of interest" description="Disordered" evidence="2">
    <location>
        <begin position="523"/>
        <end position="614"/>
    </location>
</feature>
<accession>A0AAX4PLM9</accession>
<feature type="compositionally biased region" description="Basic and acidic residues" evidence="2">
    <location>
        <begin position="95"/>
        <end position="123"/>
    </location>
</feature>
<feature type="compositionally biased region" description="Basic and acidic residues" evidence="2">
    <location>
        <begin position="368"/>
        <end position="379"/>
    </location>
</feature>
<reference evidence="4 5" key="1">
    <citation type="submission" date="2024-03" db="EMBL/GenBank/DDBJ databases">
        <title>Complete genome sequence of the green alga Chloropicon roscoffensis RCC1871.</title>
        <authorList>
            <person name="Lemieux C."/>
            <person name="Pombert J.-F."/>
            <person name="Otis C."/>
            <person name="Turmel M."/>
        </authorList>
    </citation>
    <scope>NUCLEOTIDE SEQUENCE [LARGE SCALE GENOMIC DNA]</scope>
    <source>
        <strain evidence="4 5">RCC1871</strain>
    </source>
</reference>
<dbReference type="CDD" id="cd00084">
    <property type="entry name" value="HMG-box_SF"/>
    <property type="match status" value="1"/>
</dbReference>
<evidence type="ECO:0000256" key="1">
    <source>
        <dbReference type="PROSITE-ProRule" id="PRU00267"/>
    </source>
</evidence>
<gene>
    <name evidence="4" type="ORF">HKI87_17g85050</name>
</gene>
<dbReference type="GO" id="GO:0003677">
    <property type="term" value="F:DNA binding"/>
    <property type="evidence" value="ECO:0007669"/>
    <property type="project" value="UniProtKB-UniRule"/>
</dbReference>
<feature type="compositionally biased region" description="Low complexity" evidence="2">
    <location>
        <begin position="459"/>
        <end position="469"/>
    </location>
</feature>
<dbReference type="Proteomes" id="UP001472866">
    <property type="component" value="Chromosome 17"/>
</dbReference>
<feature type="compositionally biased region" description="Basic and acidic residues" evidence="2">
    <location>
        <begin position="228"/>
        <end position="238"/>
    </location>
</feature>
<dbReference type="GO" id="GO:0005634">
    <property type="term" value="C:nucleus"/>
    <property type="evidence" value="ECO:0007669"/>
    <property type="project" value="UniProtKB-UniRule"/>
</dbReference>
<proteinExistence type="predicted"/>
<name>A0AAX4PLM9_9CHLO</name>
<feature type="region of interest" description="Disordered" evidence="2">
    <location>
        <begin position="1"/>
        <end position="439"/>
    </location>
</feature>
<feature type="DNA-binding region" description="HMG box" evidence="1">
    <location>
        <begin position="474"/>
        <end position="535"/>
    </location>
</feature>
<keyword evidence="1" id="KW-0238">DNA-binding</keyword>
<dbReference type="EMBL" id="CP151517">
    <property type="protein sequence ID" value="WZN66933.1"/>
    <property type="molecule type" value="Genomic_DNA"/>
</dbReference>
<dbReference type="Pfam" id="PF09011">
    <property type="entry name" value="HMG_box_2"/>
    <property type="match status" value="1"/>
</dbReference>
<dbReference type="SUPFAM" id="SSF47095">
    <property type="entry name" value="HMG-box"/>
    <property type="match status" value="1"/>
</dbReference>
<feature type="compositionally biased region" description="Pro residues" evidence="2">
    <location>
        <begin position="81"/>
        <end position="92"/>
    </location>
</feature>
<feature type="compositionally biased region" description="Low complexity" evidence="2">
    <location>
        <begin position="65"/>
        <end position="80"/>
    </location>
</feature>
<dbReference type="Gene3D" id="1.10.30.10">
    <property type="entry name" value="High mobility group box domain"/>
    <property type="match status" value="1"/>
</dbReference>
<evidence type="ECO:0000313" key="5">
    <source>
        <dbReference type="Proteomes" id="UP001472866"/>
    </source>
</evidence>
<feature type="region of interest" description="Disordered" evidence="2">
    <location>
        <begin position="452"/>
        <end position="479"/>
    </location>
</feature>
<evidence type="ECO:0000256" key="2">
    <source>
        <dbReference type="SAM" id="MobiDB-lite"/>
    </source>
</evidence>
<feature type="region of interest" description="Disordered" evidence="2">
    <location>
        <begin position="752"/>
        <end position="782"/>
    </location>
</feature>
<keyword evidence="5" id="KW-1185">Reference proteome</keyword>
<evidence type="ECO:0000313" key="4">
    <source>
        <dbReference type="EMBL" id="WZN66933.1"/>
    </source>
</evidence>
<feature type="compositionally biased region" description="Basic and acidic residues" evidence="2">
    <location>
        <begin position="545"/>
        <end position="558"/>
    </location>
</feature>
<feature type="compositionally biased region" description="Acidic residues" evidence="2">
    <location>
        <begin position="764"/>
        <end position="775"/>
    </location>
</feature>
<keyword evidence="1" id="KW-0539">Nucleus</keyword>
<feature type="compositionally biased region" description="Polar residues" evidence="2">
    <location>
        <begin position="239"/>
        <end position="250"/>
    </location>
</feature>
<dbReference type="PROSITE" id="PS50118">
    <property type="entry name" value="HMG_BOX_2"/>
    <property type="match status" value="1"/>
</dbReference>
<dbReference type="InterPro" id="IPR036910">
    <property type="entry name" value="HMG_box_dom_sf"/>
</dbReference>
<feature type="domain" description="HMG box" evidence="3">
    <location>
        <begin position="474"/>
        <end position="535"/>
    </location>
</feature>
<protein>
    <submittedName>
        <fullName evidence="4">HMG box domain containing protein</fullName>
    </submittedName>
</protein>
<feature type="compositionally biased region" description="Gly residues" evidence="2">
    <location>
        <begin position="172"/>
        <end position="185"/>
    </location>
</feature>